<name>A0A9P1C198_9DINO</name>
<evidence type="ECO:0000313" key="4">
    <source>
        <dbReference type="Proteomes" id="UP001152797"/>
    </source>
</evidence>
<sequence>MVFGKDDVVDSLFPKIDMKRPHGALIDLTGVDEYDPPICKALRCGTRRPLYLRVFKQTTIVHEETQRTNFINGWTSIVLLNVDAFSAFDKARLECVDTELRPTVHLTVAECLAKKATSTVGKRLGSMRRFAEYCTANALKPFPLEDSSMHSYLSSLLANPGSAGSTGKAFIEAVRFTSAMLGLKSDELHTISRRVAGLAELLIKRAPMVEQADPLSVEQVKALESACCSSVLIDMDPRQDVDRPPTEPEGYIELGVLKNKGARSDVHRRLLLPIVSPLISLSGAKWWESWQEARLALGLGTTGLLDKPIMCRFDAEGCAVDQTMTASEIREFIRQTLGLETKQRNKVRSHSCKATILSWLAKFGTELPLRRLIGHHLDPAARSAEIYARDSMAPAVRVVAEMLNAVKSDASSEKDYEISDSTTLWELLKPEFRPDLVKVSSALEKYVHKFSCVVHLRKPEAKRFLCGHILNSRYEPREQGPSAECKEIGLNSVEIAALETQNLKTFNNLAFAVCGQPGQLDNARFTQVMDGAFHTPTIGLESMMRQLSYEAITVAVAAIRQRVEPQQEGQLKRLPPQERDERIRKQQASITGFVIQGDYEPAHSVVDFFTTMLAPKYLPLSKCISREQELQTMKVDKRIDVIEDQQLQVKNKAPEAHADLTTDLKVQNAFVRRGLAGEQAGIFTYSTHEKVRHAFMAHMTRAAPPGFRAPDIGAVLRADRELWMKAFELCKSSIRVDATGVYPLDAALLKLHTSPEVVFHLLPTLGNTPAKRTRSPEKGTDSPNDTKAAPKKTQKASPKQKNKRGGNNNNRVKVPEALTGFSGMNRDNLRVCYNYNLPHGCSNSTHEKDGHTRCVKGCHECIKCGGRVPILRIDIEKASQGAVLEELLRLDKVLYVHFAPPCGTASAARNIQPGPPPLRSYNFPMGLPQLSFVQRTCVSKANFLYAWTCKIILILAERNIGWSVENPASSLMWITDPFVHLLKMLPDLNAFSFHTCMFAAQRKKDTAIWTCVPQLRLHLERKCDGMHEHLKWGKTANGFATAEECAYNDTLCAAWAEAISDFALLKGYVKPPETVHEIKAATTHAAYVNKAILGCLPRGRKLLPFISEFLQPATFDISSMPLVQTTVIGKRIADEVTAFPKGSKLLRFDNVDRGDGDGKDLGLPTRDKDGGVSNLDPTPDELRGDSSSEDSADEDHAEHSDAEQAVDAVVGKWTGDFDPDILPTDPEQYLRHGVSRVLHLISDESGNADEAPMKTAFKEAIQRDPTPAEMASFRYLYNECYAIVSQEMKILVEKSADATDVRRLTNVERADRYEKQVKRLAGLNIKGFLEPSDSLIDIAWTQYDNNRLAYIPWEKCTSRNDEQEKDLKKDPMLSFDVASGKLKLEKKKDDIMAEVNPDLKIQHALQRRALAYDQANVIGYHELMRWHDKLMKARLTDPPPGYARITFGQMERADRKFFSELRDQTRQDLFLLVTEQRLGIVLSSFSVATPPLAAWPAAGRTISDFSSTQRKMPWDLTMNTPWEVSKKMRGEKLFNFGVLPPVPGSCKTLDNSGLADFCEVASDSFKAAGIALRSSNDTRLWQERLSWERKAAYKKWTTLISKQFNAWEICRHKMLPDLNAFSFHTCMFAAQRKKDTAIWTCVPQLRLHLERKCDGMHEHLKWGKTANGFATAEECAYNDTLCAAWAEAISDFALLKGYVKPPETVHEIKAATTHAAYVNKAILGCLPRGRKLLPFISEFLQPATFDISSMPLVQTTVIGKRIADEVTAFPKGSKLLRFDNVDRGDGDGKDLGLPTRAACTETKSHKVLQLCGQLRLR</sequence>
<feature type="compositionally biased region" description="Basic and acidic residues" evidence="1">
    <location>
        <begin position="1156"/>
        <end position="1170"/>
    </location>
</feature>
<reference evidence="2" key="1">
    <citation type="submission" date="2022-10" db="EMBL/GenBank/DDBJ databases">
        <authorList>
            <person name="Chen Y."/>
            <person name="Dougan E. K."/>
            <person name="Chan C."/>
            <person name="Rhodes N."/>
            <person name="Thang M."/>
        </authorList>
    </citation>
    <scope>NUCLEOTIDE SEQUENCE</scope>
</reference>
<keyword evidence="3" id="KW-0808">Transferase</keyword>
<evidence type="ECO:0000313" key="3">
    <source>
        <dbReference type="EMBL" id="CAL4770909.1"/>
    </source>
</evidence>
<dbReference type="EMBL" id="CAMXCT010000818">
    <property type="protein sequence ID" value="CAI3983597.1"/>
    <property type="molecule type" value="Genomic_DNA"/>
</dbReference>
<comment type="caution">
    <text evidence="2">The sequence shown here is derived from an EMBL/GenBank/DDBJ whole genome shotgun (WGS) entry which is preliminary data.</text>
</comment>
<proteinExistence type="predicted"/>
<feature type="region of interest" description="Disordered" evidence="1">
    <location>
        <begin position="766"/>
        <end position="813"/>
    </location>
</feature>
<dbReference type="EMBL" id="CAMXCT020000818">
    <property type="protein sequence ID" value="CAL1136972.1"/>
    <property type="molecule type" value="Genomic_DNA"/>
</dbReference>
<dbReference type="Proteomes" id="UP001152797">
    <property type="component" value="Unassembled WGS sequence"/>
</dbReference>
<feature type="compositionally biased region" description="Basic residues" evidence="1">
    <location>
        <begin position="789"/>
        <end position="804"/>
    </location>
</feature>
<dbReference type="EMBL" id="CAMXCT030000818">
    <property type="protein sequence ID" value="CAL4770909.1"/>
    <property type="molecule type" value="Genomic_DNA"/>
</dbReference>
<protein>
    <submittedName>
        <fullName evidence="3">Reverse transcriptase domain-containing protein</fullName>
    </submittedName>
</protein>
<keyword evidence="3" id="KW-0548">Nucleotidyltransferase</keyword>
<accession>A0A9P1C198</accession>
<organism evidence="2">
    <name type="scientific">Cladocopium goreaui</name>
    <dbReference type="NCBI Taxonomy" id="2562237"/>
    <lineage>
        <taxon>Eukaryota</taxon>
        <taxon>Sar</taxon>
        <taxon>Alveolata</taxon>
        <taxon>Dinophyceae</taxon>
        <taxon>Suessiales</taxon>
        <taxon>Symbiodiniaceae</taxon>
        <taxon>Cladocopium</taxon>
    </lineage>
</organism>
<gene>
    <name evidence="2" type="ORF">C1SCF055_LOCUS11198</name>
</gene>
<evidence type="ECO:0000313" key="2">
    <source>
        <dbReference type="EMBL" id="CAI3983597.1"/>
    </source>
</evidence>
<feature type="region of interest" description="Disordered" evidence="1">
    <location>
        <begin position="1156"/>
        <end position="1203"/>
    </location>
</feature>
<keyword evidence="4" id="KW-1185">Reference proteome</keyword>
<reference evidence="3 4" key="2">
    <citation type="submission" date="2024-05" db="EMBL/GenBank/DDBJ databases">
        <authorList>
            <person name="Chen Y."/>
            <person name="Shah S."/>
            <person name="Dougan E. K."/>
            <person name="Thang M."/>
            <person name="Chan C."/>
        </authorList>
    </citation>
    <scope>NUCLEOTIDE SEQUENCE [LARGE SCALE GENOMIC DNA]</scope>
</reference>
<keyword evidence="3" id="KW-0695">RNA-directed DNA polymerase</keyword>
<dbReference type="GO" id="GO:0003964">
    <property type="term" value="F:RNA-directed DNA polymerase activity"/>
    <property type="evidence" value="ECO:0007669"/>
    <property type="project" value="UniProtKB-KW"/>
</dbReference>
<evidence type="ECO:0000256" key="1">
    <source>
        <dbReference type="SAM" id="MobiDB-lite"/>
    </source>
</evidence>